<name>A0A2P2NGA1_RHIMU</name>
<accession>A0A2P2NGA1</accession>
<dbReference type="AlphaFoldDB" id="A0A2P2NGA1"/>
<organism evidence="1">
    <name type="scientific">Rhizophora mucronata</name>
    <name type="common">Asiatic mangrove</name>
    <dbReference type="NCBI Taxonomy" id="61149"/>
    <lineage>
        <taxon>Eukaryota</taxon>
        <taxon>Viridiplantae</taxon>
        <taxon>Streptophyta</taxon>
        <taxon>Embryophyta</taxon>
        <taxon>Tracheophyta</taxon>
        <taxon>Spermatophyta</taxon>
        <taxon>Magnoliopsida</taxon>
        <taxon>eudicotyledons</taxon>
        <taxon>Gunneridae</taxon>
        <taxon>Pentapetalae</taxon>
        <taxon>rosids</taxon>
        <taxon>fabids</taxon>
        <taxon>Malpighiales</taxon>
        <taxon>Rhizophoraceae</taxon>
        <taxon>Rhizophora</taxon>
    </lineage>
</organism>
<protein>
    <submittedName>
        <fullName evidence="1">Uncharacterized protein</fullName>
    </submittedName>
</protein>
<sequence length="16" mass="1929">MLCSNFTLNWLVYLIV</sequence>
<dbReference type="EMBL" id="GGEC01061021">
    <property type="protein sequence ID" value="MBX41505.1"/>
    <property type="molecule type" value="Transcribed_RNA"/>
</dbReference>
<evidence type="ECO:0000313" key="1">
    <source>
        <dbReference type="EMBL" id="MBX41505.1"/>
    </source>
</evidence>
<proteinExistence type="predicted"/>
<reference evidence="1" key="1">
    <citation type="submission" date="2018-02" db="EMBL/GenBank/DDBJ databases">
        <title>Rhizophora mucronata_Transcriptome.</title>
        <authorList>
            <person name="Meera S.P."/>
            <person name="Sreeshan A."/>
            <person name="Augustine A."/>
        </authorList>
    </citation>
    <scope>NUCLEOTIDE SEQUENCE</scope>
    <source>
        <tissue evidence="1">Leaf</tissue>
    </source>
</reference>